<dbReference type="EMBL" id="RYZI01000183">
    <property type="protein sequence ID" value="RWA08798.1"/>
    <property type="molecule type" value="Genomic_DNA"/>
</dbReference>
<accession>A0A439D316</accession>
<feature type="compositionally biased region" description="Basic and acidic residues" evidence="1">
    <location>
        <begin position="52"/>
        <end position="61"/>
    </location>
</feature>
<name>A0A439D316_9PEZI</name>
<evidence type="ECO:0000256" key="1">
    <source>
        <dbReference type="SAM" id="MobiDB-lite"/>
    </source>
</evidence>
<reference evidence="2 3" key="1">
    <citation type="submission" date="2018-12" db="EMBL/GenBank/DDBJ databases">
        <title>Draft genome sequence of Xylaria grammica IHI A82.</title>
        <authorList>
            <person name="Buettner E."/>
            <person name="Kellner H."/>
        </authorList>
    </citation>
    <scope>NUCLEOTIDE SEQUENCE [LARGE SCALE GENOMIC DNA]</scope>
    <source>
        <strain evidence="2 3">IHI A82</strain>
    </source>
</reference>
<feature type="region of interest" description="Disordered" evidence="1">
    <location>
        <begin position="12"/>
        <end position="89"/>
    </location>
</feature>
<feature type="region of interest" description="Disordered" evidence="1">
    <location>
        <begin position="105"/>
        <end position="124"/>
    </location>
</feature>
<feature type="compositionally biased region" description="Basic and acidic residues" evidence="1">
    <location>
        <begin position="20"/>
        <end position="34"/>
    </location>
</feature>
<evidence type="ECO:0000313" key="2">
    <source>
        <dbReference type="EMBL" id="RWA08798.1"/>
    </source>
</evidence>
<proteinExistence type="predicted"/>
<sequence length="183" mass="20299">MRACIVDYVSDYSPPTAHRSTRDTEVRHRDREDATPAPYVAAAQSPPNARRHTYDRIDRHSQHVVRPTAHDDADNATDYDTRAPSGLPVDVPGLIVKEVRTDSRLPRTTPHTNRDPGTHATTRSHIALTYEPEPLTRVSPLTESPSEKTSCDPAALPFRQASFDLDELSLPGPRSSSRATSTR</sequence>
<organism evidence="2 3">
    <name type="scientific">Xylaria grammica</name>
    <dbReference type="NCBI Taxonomy" id="363999"/>
    <lineage>
        <taxon>Eukaryota</taxon>
        <taxon>Fungi</taxon>
        <taxon>Dikarya</taxon>
        <taxon>Ascomycota</taxon>
        <taxon>Pezizomycotina</taxon>
        <taxon>Sordariomycetes</taxon>
        <taxon>Xylariomycetidae</taxon>
        <taxon>Xylariales</taxon>
        <taxon>Xylariaceae</taxon>
        <taxon>Xylaria</taxon>
    </lineage>
</organism>
<dbReference type="AlphaFoldDB" id="A0A439D316"/>
<protein>
    <submittedName>
        <fullName evidence="2">Uncharacterized protein</fullName>
    </submittedName>
</protein>
<evidence type="ECO:0000313" key="3">
    <source>
        <dbReference type="Proteomes" id="UP000286045"/>
    </source>
</evidence>
<keyword evidence="3" id="KW-1185">Reference proteome</keyword>
<gene>
    <name evidence="2" type="ORF">EKO27_g6288</name>
</gene>
<feature type="compositionally biased region" description="Polar residues" evidence="1">
    <location>
        <begin position="174"/>
        <end position="183"/>
    </location>
</feature>
<comment type="caution">
    <text evidence="2">The sequence shown here is derived from an EMBL/GenBank/DDBJ whole genome shotgun (WGS) entry which is preliminary data.</text>
</comment>
<dbReference type="Proteomes" id="UP000286045">
    <property type="component" value="Unassembled WGS sequence"/>
</dbReference>
<feature type="region of interest" description="Disordered" evidence="1">
    <location>
        <begin position="129"/>
        <end position="183"/>
    </location>
</feature>